<evidence type="ECO:0000256" key="1">
    <source>
        <dbReference type="ARBA" id="ARBA00022468"/>
    </source>
</evidence>
<dbReference type="PANTHER" id="PTHR23176:SF129">
    <property type="entry name" value="RHO GTPASE ACTIVATING PROTEIN AT 16F, ISOFORM E-RELATED"/>
    <property type="match status" value="1"/>
</dbReference>
<dbReference type="CDD" id="cd00159">
    <property type="entry name" value="RhoGAP"/>
    <property type="match status" value="1"/>
</dbReference>
<dbReference type="InterPro" id="IPR008936">
    <property type="entry name" value="Rho_GTPase_activation_prot"/>
</dbReference>
<dbReference type="OrthoDB" id="185175at2759"/>
<dbReference type="EMBL" id="CABVLU010000001">
    <property type="protein sequence ID" value="VVT44006.1"/>
    <property type="molecule type" value="Genomic_DNA"/>
</dbReference>
<protein>
    <recommendedName>
        <fullName evidence="6">Rho-GAP domain-containing protein</fullName>
    </recommendedName>
</protein>
<dbReference type="PROSITE" id="PS50238">
    <property type="entry name" value="RHOGAP"/>
    <property type="match status" value="1"/>
</dbReference>
<evidence type="ECO:0008006" key="6">
    <source>
        <dbReference type="Google" id="ProtNLM"/>
    </source>
</evidence>
<dbReference type="PANTHER" id="PTHR23176">
    <property type="entry name" value="RHO/RAC/CDC GTPASE-ACTIVATING PROTEIN"/>
    <property type="match status" value="1"/>
</dbReference>
<dbReference type="Gene3D" id="1.10.555.10">
    <property type="entry name" value="Rho GTPase activation protein"/>
    <property type="match status" value="1"/>
</dbReference>
<dbReference type="SMART" id="SM00324">
    <property type="entry name" value="RhoGAP"/>
    <property type="match status" value="1"/>
</dbReference>
<keyword evidence="1" id="KW-0343">GTPase activation</keyword>
<feature type="domain" description="Rho-GAP" evidence="3">
    <location>
        <begin position="84"/>
        <end position="300"/>
    </location>
</feature>
<accession>A0A5E8AYF9</accession>
<dbReference type="InterPro" id="IPR050729">
    <property type="entry name" value="Rho-GAP"/>
</dbReference>
<evidence type="ECO:0000313" key="5">
    <source>
        <dbReference type="Proteomes" id="UP000398389"/>
    </source>
</evidence>
<keyword evidence="5" id="KW-1185">Reference proteome</keyword>
<dbReference type="AlphaFoldDB" id="A0A5E8AYF9"/>
<feature type="domain" description="F-box" evidence="2">
    <location>
        <begin position="201"/>
        <end position="246"/>
    </location>
</feature>
<dbReference type="GO" id="GO:0005933">
    <property type="term" value="C:cellular bud"/>
    <property type="evidence" value="ECO:0007669"/>
    <property type="project" value="UniProtKB-ARBA"/>
</dbReference>
<dbReference type="PROSITE" id="PS50181">
    <property type="entry name" value="FBOX"/>
    <property type="match status" value="1"/>
</dbReference>
<dbReference type="InterPro" id="IPR001810">
    <property type="entry name" value="F-box_dom"/>
</dbReference>
<evidence type="ECO:0000313" key="4">
    <source>
        <dbReference type="EMBL" id="VVT44006.1"/>
    </source>
</evidence>
<name>A0A5E8AYF9_9ASCO</name>
<sequence>MIDGLGGRLFRTFKRRSILESNIQNEFQLYDPTDVSLNMDSYSTTPVNGKFNIFGIPLVDATRINKLDSIVDQVEPWNISTFTFDFESHLPLTIVRCIEYINNYGLHEEGLYRMSGSTPNVQKLRNAFVTQGPSYCIPKNTDIHDVTTLVKSFFRELPEDLLPVTNRHTFLAYSPSEIPTEFTFSKGTLSNYSLFTPEEEDLNPIVIPTQILQEILQDLPPHNFAMVHLITNHLRLIVENSKFNKMSLSNLSMILCRTLRIHKSVFHALIIKGPSIWVDLHPNSSPLSTRLLKYNTSRILEYSDGQSLNDLDSAPLSKQDNNTSVSLASLNLDYNPDYYTSSSKQSTMFERNKSFNGNVYIYNSKSYAHSHTSINIKHERKSSIFEDDNFDRSSCSSFESMNTLSQHQSSYSTNTTPSVSSYYFSDFSKSFEFKRFQRRPDSSDFSVPGEFKLSHKNSINSQGRQKNREFLSTYSDKDLAPSVISYQGY</sequence>
<evidence type="ECO:0000259" key="2">
    <source>
        <dbReference type="PROSITE" id="PS50181"/>
    </source>
</evidence>
<proteinExistence type="predicted"/>
<organism evidence="4 5">
    <name type="scientific">Magnusiomyces paraingens</name>
    <dbReference type="NCBI Taxonomy" id="2606893"/>
    <lineage>
        <taxon>Eukaryota</taxon>
        <taxon>Fungi</taxon>
        <taxon>Dikarya</taxon>
        <taxon>Ascomycota</taxon>
        <taxon>Saccharomycotina</taxon>
        <taxon>Dipodascomycetes</taxon>
        <taxon>Dipodascales</taxon>
        <taxon>Dipodascaceae</taxon>
        <taxon>Magnusiomyces</taxon>
    </lineage>
</organism>
<gene>
    <name evidence="4" type="ORF">SAPINGB_P000255</name>
</gene>
<dbReference type="RefSeq" id="XP_031850870.1">
    <property type="nucleotide sequence ID" value="XM_031994979.1"/>
</dbReference>
<reference evidence="4 5" key="1">
    <citation type="submission" date="2019-09" db="EMBL/GenBank/DDBJ databases">
        <authorList>
            <person name="Brejova B."/>
        </authorList>
    </citation>
    <scope>NUCLEOTIDE SEQUENCE [LARGE SCALE GENOMIC DNA]</scope>
</reference>
<dbReference type="GO" id="GO:0005096">
    <property type="term" value="F:GTPase activator activity"/>
    <property type="evidence" value="ECO:0007669"/>
    <property type="project" value="UniProtKB-KW"/>
</dbReference>
<dbReference type="InterPro" id="IPR000198">
    <property type="entry name" value="RhoGAP_dom"/>
</dbReference>
<dbReference type="Proteomes" id="UP000398389">
    <property type="component" value="Unassembled WGS sequence"/>
</dbReference>
<dbReference type="GO" id="GO:0005938">
    <property type="term" value="C:cell cortex"/>
    <property type="evidence" value="ECO:0007669"/>
    <property type="project" value="UniProtKB-ARBA"/>
</dbReference>
<dbReference type="Pfam" id="PF00620">
    <property type="entry name" value="RhoGAP"/>
    <property type="match status" value="1"/>
</dbReference>
<dbReference type="SUPFAM" id="SSF48350">
    <property type="entry name" value="GTPase activation domain, GAP"/>
    <property type="match status" value="1"/>
</dbReference>
<dbReference type="GO" id="GO:0007165">
    <property type="term" value="P:signal transduction"/>
    <property type="evidence" value="ECO:0007669"/>
    <property type="project" value="InterPro"/>
</dbReference>
<dbReference type="GeneID" id="43579079"/>
<evidence type="ECO:0000259" key="3">
    <source>
        <dbReference type="PROSITE" id="PS50238"/>
    </source>
</evidence>